<sequence length="103" mass="11697">MRTSFGFAQVHKVAGMVREEMDGWDGQNPTSKKVALADYYVVKFPIYVKHDAMDQTDEPLNCTMAVRIPIFSDDEPFNEIVSRAKEQLRQDALEIASSVEVDK</sequence>
<protein>
    <submittedName>
        <fullName evidence="1">Uncharacterized protein</fullName>
    </submittedName>
</protein>
<name>A0A0P1G0V5_9RHOB</name>
<evidence type="ECO:0000313" key="1">
    <source>
        <dbReference type="EMBL" id="CUH75238.1"/>
    </source>
</evidence>
<keyword evidence="2" id="KW-1185">Reference proteome</keyword>
<dbReference type="Proteomes" id="UP000054935">
    <property type="component" value="Unassembled WGS sequence"/>
</dbReference>
<organism evidence="1 2">
    <name type="scientific">Tropicibacter naphthalenivorans</name>
    <dbReference type="NCBI Taxonomy" id="441103"/>
    <lineage>
        <taxon>Bacteria</taxon>
        <taxon>Pseudomonadati</taxon>
        <taxon>Pseudomonadota</taxon>
        <taxon>Alphaproteobacteria</taxon>
        <taxon>Rhodobacterales</taxon>
        <taxon>Roseobacteraceae</taxon>
        <taxon>Tropicibacter</taxon>
    </lineage>
</organism>
<accession>A0A0P1G0V5</accession>
<gene>
    <name evidence="1" type="ORF">TRN7648_00337</name>
</gene>
<reference evidence="1 2" key="1">
    <citation type="submission" date="2015-09" db="EMBL/GenBank/DDBJ databases">
        <authorList>
            <consortium name="Swine Surveillance"/>
        </authorList>
    </citation>
    <scope>NUCLEOTIDE SEQUENCE [LARGE SCALE GENOMIC DNA]</scope>
    <source>
        <strain evidence="1 2">CECT 7648</strain>
    </source>
</reference>
<dbReference type="EMBL" id="CYSE01000001">
    <property type="protein sequence ID" value="CUH75238.1"/>
    <property type="molecule type" value="Genomic_DNA"/>
</dbReference>
<proteinExistence type="predicted"/>
<evidence type="ECO:0000313" key="2">
    <source>
        <dbReference type="Proteomes" id="UP000054935"/>
    </source>
</evidence>
<dbReference type="AlphaFoldDB" id="A0A0P1G0V5"/>